<feature type="non-terminal residue" evidence="2">
    <location>
        <position position="1"/>
    </location>
</feature>
<evidence type="ECO:0000256" key="1">
    <source>
        <dbReference type="SAM" id="MobiDB-lite"/>
    </source>
</evidence>
<reference evidence="3" key="1">
    <citation type="journal article" date="2013" name="Nat. Genet.">
        <title>The Capsella rubella genome and the genomic consequences of rapid mating system evolution.</title>
        <authorList>
            <person name="Slotte T."/>
            <person name="Hazzouri K.M."/>
            <person name="Agren J.A."/>
            <person name="Koenig D."/>
            <person name="Maumus F."/>
            <person name="Guo Y.L."/>
            <person name="Steige K."/>
            <person name="Platts A.E."/>
            <person name="Escobar J.S."/>
            <person name="Newman L.K."/>
            <person name="Wang W."/>
            <person name="Mandakova T."/>
            <person name="Vello E."/>
            <person name="Smith L.M."/>
            <person name="Henz S.R."/>
            <person name="Steffen J."/>
            <person name="Takuno S."/>
            <person name="Brandvain Y."/>
            <person name="Coop G."/>
            <person name="Andolfatto P."/>
            <person name="Hu T.T."/>
            <person name="Blanchette M."/>
            <person name="Clark R.M."/>
            <person name="Quesneville H."/>
            <person name="Nordborg M."/>
            <person name="Gaut B.S."/>
            <person name="Lysak M.A."/>
            <person name="Jenkins J."/>
            <person name="Grimwood J."/>
            <person name="Chapman J."/>
            <person name="Prochnik S."/>
            <person name="Shu S."/>
            <person name="Rokhsar D."/>
            <person name="Schmutz J."/>
            <person name="Weigel D."/>
            <person name="Wright S.I."/>
        </authorList>
    </citation>
    <scope>NUCLEOTIDE SEQUENCE [LARGE SCALE GENOMIC DNA]</scope>
    <source>
        <strain evidence="3">cv. Monte Gargano</strain>
    </source>
</reference>
<feature type="region of interest" description="Disordered" evidence="1">
    <location>
        <begin position="1"/>
        <end position="117"/>
    </location>
</feature>
<dbReference type="PANTHER" id="PTHR34278:SF10">
    <property type="entry name" value="CALCIUM-BINDING SITE PROTEIN-RELATED"/>
    <property type="match status" value="1"/>
</dbReference>
<keyword evidence="3" id="KW-1185">Reference proteome</keyword>
<feature type="compositionally biased region" description="Basic residues" evidence="1">
    <location>
        <begin position="83"/>
        <end position="93"/>
    </location>
</feature>
<feature type="compositionally biased region" description="Polar residues" evidence="1">
    <location>
        <begin position="38"/>
        <end position="64"/>
    </location>
</feature>
<dbReference type="Proteomes" id="UP000029121">
    <property type="component" value="Unassembled WGS sequence"/>
</dbReference>
<dbReference type="STRING" id="81985.R0FHF7"/>
<proteinExistence type="predicted"/>
<sequence>TIHQSLKSKQANMKSEGRHHQSVVSRTGTIHPHGFNPRPTNRFNSPPDQPTKSKVPSEVTNHHSNISERSKYSNCHVSPAMKSGHKSKGRRKLQPNNWWSEDNKLDRLIGSDSSSARDVLDTLYDVEDHDEHY</sequence>
<evidence type="ECO:0000313" key="2">
    <source>
        <dbReference type="EMBL" id="EOA21782.1"/>
    </source>
</evidence>
<dbReference type="KEGG" id="crb:17883060"/>
<protein>
    <submittedName>
        <fullName evidence="2">Uncharacterized protein</fullName>
    </submittedName>
</protein>
<evidence type="ECO:0000313" key="3">
    <source>
        <dbReference type="Proteomes" id="UP000029121"/>
    </source>
</evidence>
<dbReference type="EMBL" id="KB870810">
    <property type="protein sequence ID" value="EOA21782.1"/>
    <property type="molecule type" value="Genomic_DNA"/>
</dbReference>
<gene>
    <name evidence="2" type="ORF">CARUB_v10002243mg</name>
</gene>
<organism evidence="2 3">
    <name type="scientific">Capsella rubella</name>
    <dbReference type="NCBI Taxonomy" id="81985"/>
    <lineage>
        <taxon>Eukaryota</taxon>
        <taxon>Viridiplantae</taxon>
        <taxon>Streptophyta</taxon>
        <taxon>Embryophyta</taxon>
        <taxon>Tracheophyta</taxon>
        <taxon>Spermatophyta</taxon>
        <taxon>Magnoliopsida</taxon>
        <taxon>eudicotyledons</taxon>
        <taxon>Gunneridae</taxon>
        <taxon>Pentapetalae</taxon>
        <taxon>rosids</taxon>
        <taxon>malvids</taxon>
        <taxon>Brassicales</taxon>
        <taxon>Brassicaceae</taxon>
        <taxon>Camelineae</taxon>
        <taxon>Capsella</taxon>
    </lineage>
</organism>
<accession>R0FHF7</accession>
<name>R0FHF7_9BRAS</name>
<feature type="compositionally biased region" description="Polar residues" evidence="1">
    <location>
        <begin position="1"/>
        <end position="13"/>
    </location>
</feature>
<dbReference type="AlphaFoldDB" id="R0FHF7"/>
<dbReference type="PANTHER" id="PTHR34278">
    <property type="entry name" value="PROTEIN THI031, PUTATIVE-RELATED"/>
    <property type="match status" value="1"/>
</dbReference>
<dbReference type="OrthoDB" id="663108at2759"/>